<feature type="region of interest" description="Disordered" evidence="1">
    <location>
        <begin position="306"/>
        <end position="330"/>
    </location>
</feature>
<dbReference type="EMBL" id="QCYY01000249">
    <property type="protein sequence ID" value="ROT85561.1"/>
    <property type="molecule type" value="Genomic_DNA"/>
</dbReference>
<reference evidence="2 3" key="2">
    <citation type="submission" date="2019-01" db="EMBL/GenBank/DDBJ databases">
        <title>The decoding of complex shrimp genome reveals the adaptation for benthos swimmer, frequently molting mechanism and breeding impact on genome.</title>
        <authorList>
            <person name="Sun Y."/>
            <person name="Gao Y."/>
            <person name="Yu Y."/>
        </authorList>
    </citation>
    <scope>NUCLEOTIDE SEQUENCE [LARGE SCALE GENOMIC DNA]</scope>
    <source>
        <tissue evidence="2">Muscle</tissue>
    </source>
</reference>
<feature type="compositionally biased region" description="Polar residues" evidence="1">
    <location>
        <begin position="59"/>
        <end position="72"/>
    </location>
</feature>
<evidence type="ECO:0000256" key="1">
    <source>
        <dbReference type="SAM" id="MobiDB-lite"/>
    </source>
</evidence>
<dbReference type="AlphaFoldDB" id="A0A423UA27"/>
<name>A0A423UA27_PENVA</name>
<dbReference type="Proteomes" id="UP000283509">
    <property type="component" value="Unassembled WGS sequence"/>
</dbReference>
<proteinExistence type="predicted"/>
<organism evidence="2 3">
    <name type="scientific">Penaeus vannamei</name>
    <name type="common">Whiteleg shrimp</name>
    <name type="synonym">Litopenaeus vannamei</name>
    <dbReference type="NCBI Taxonomy" id="6689"/>
    <lineage>
        <taxon>Eukaryota</taxon>
        <taxon>Metazoa</taxon>
        <taxon>Ecdysozoa</taxon>
        <taxon>Arthropoda</taxon>
        <taxon>Crustacea</taxon>
        <taxon>Multicrustacea</taxon>
        <taxon>Malacostraca</taxon>
        <taxon>Eumalacostraca</taxon>
        <taxon>Eucarida</taxon>
        <taxon>Decapoda</taxon>
        <taxon>Dendrobranchiata</taxon>
        <taxon>Penaeoidea</taxon>
        <taxon>Penaeidae</taxon>
        <taxon>Penaeus</taxon>
    </lineage>
</organism>
<protein>
    <submittedName>
        <fullName evidence="2">Uncharacterized protein</fullName>
    </submittedName>
</protein>
<evidence type="ECO:0000313" key="2">
    <source>
        <dbReference type="EMBL" id="ROT85561.1"/>
    </source>
</evidence>
<comment type="caution">
    <text evidence="2">The sequence shown here is derived from an EMBL/GenBank/DDBJ whole genome shotgun (WGS) entry which is preliminary data.</text>
</comment>
<evidence type="ECO:0000313" key="3">
    <source>
        <dbReference type="Proteomes" id="UP000283509"/>
    </source>
</evidence>
<reference evidence="2 3" key="1">
    <citation type="submission" date="2018-04" db="EMBL/GenBank/DDBJ databases">
        <authorList>
            <person name="Zhang X."/>
            <person name="Yuan J."/>
            <person name="Li F."/>
            <person name="Xiang J."/>
        </authorList>
    </citation>
    <scope>NUCLEOTIDE SEQUENCE [LARGE SCALE GENOMIC DNA]</scope>
    <source>
        <tissue evidence="2">Muscle</tissue>
    </source>
</reference>
<gene>
    <name evidence="2" type="ORF">C7M84_011778</name>
</gene>
<sequence length="411" mass="46045">MPKPDTCYMIFTLSRGFAIKEHGRDGTSHARPHTPSITPGEYLALGHALRSHIQKKSNDNTNGGKESNTTEADPNPLMSENPLIPCPLRSHSEVTLNRCFSKRLEEKPTLQIFFMGDSKIRSIYFAFLDATRSMKYNVTFMPPLETTRGRPKVTEEPLEHFLATRDKETVYYSDQDAAASLRPGLLVSFRFVEFKENTKTGRSLESGLLRSWVIGTTPLPDILVIGYTSWALILQQFIASLSYSDALGLLMTMHKEVAPLLQQLSRKTRVLFHAETARERLGVQPEGPDALYDFSERILQHFLKSPLQDEPPNATDAPTPGAVPGAAKGLSESPGGAWWWDSTLPHHLATVLECNDLYRRNLTHLKEYSDLRNNCQDQLHAGAATLDLEVAMLLNFVCNSYVQSGKRHCCS</sequence>
<feature type="region of interest" description="Disordered" evidence="1">
    <location>
        <begin position="54"/>
        <end position="82"/>
    </location>
</feature>
<accession>A0A423UA27</accession>
<dbReference type="OrthoDB" id="6376360at2759"/>
<keyword evidence="3" id="KW-1185">Reference proteome</keyword>